<gene>
    <name evidence="6" type="ORF">JZ00_01540</name>
</gene>
<evidence type="ECO:0000256" key="3">
    <source>
        <dbReference type="ARBA" id="ARBA00023002"/>
    </source>
</evidence>
<dbReference type="GO" id="GO:0034599">
    <property type="term" value="P:cellular response to oxidative stress"/>
    <property type="evidence" value="ECO:0007669"/>
    <property type="project" value="TreeGrafter"/>
</dbReference>
<dbReference type="InterPro" id="IPR029759">
    <property type="entry name" value="GPX_AS"/>
</dbReference>
<accession>A0A0B1Z7H4</accession>
<dbReference type="OrthoDB" id="9785502at2"/>
<dbReference type="PANTHER" id="PTHR11592:SF40">
    <property type="entry name" value="THIOREDOXIN_GLUTATHIONE PEROXIDASE BTUE"/>
    <property type="match status" value="1"/>
</dbReference>
<comment type="caution">
    <text evidence="6">The sequence shown here is derived from an EMBL/GenBank/DDBJ whole genome shotgun (WGS) entry which is preliminary data.</text>
</comment>
<evidence type="ECO:0000256" key="5">
    <source>
        <dbReference type="RuleBase" id="RU000499"/>
    </source>
</evidence>
<evidence type="ECO:0000256" key="1">
    <source>
        <dbReference type="ARBA" id="ARBA00006926"/>
    </source>
</evidence>
<dbReference type="InterPro" id="IPR000889">
    <property type="entry name" value="Glutathione_peroxidase"/>
</dbReference>
<dbReference type="InterPro" id="IPR036249">
    <property type="entry name" value="Thioredoxin-like_sf"/>
</dbReference>
<dbReference type="RefSeq" id="WP_039588608.1">
    <property type="nucleotide sequence ID" value="NZ_JQGJ02000002.1"/>
</dbReference>
<dbReference type="Gene3D" id="3.40.30.10">
    <property type="entry name" value="Glutaredoxin"/>
    <property type="match status" value="1"/>
</dbReference>
<evidence type="ECO:0000313" key="6">
    <source>
        <dbReference type="EMBL" id="KHK66545.1"/>
    </source>
</evidence>
<dbReference type="SUPFAM" id="SSF52833">
    <property type="entry name" value="Thioredoxin-like"/>
    <property type="match status" value="1"/>
</dbReference>
<dbReference type="Proteomes" id="UP000030949">
    <property type="component" value="Unassembled WGS sequence"/>
</dbReference>
<comment type="similarity">
    <text evidence="1 5">Belongs to the glutathione peroxidase family.</text>
</comment>
<dbReference type="FunFam" id="3.40.30.10:FF:000010">
    <property type="entry name" value="Glutathione peroxidase"/>
    <property type="match status" value="1"/>
</dbReference>
<dbReference type="CDD" id="cd00340">
    <property type="entry name" value="GSH_Peroxidase"/>
    <property type="match status" value="1"/>
</dbReference>
<sequence length="183" mass="20264">MNNSLYDIPLKKNDGSASRLGDYQGKVLLVVNVASKCGLTPQYEGFEKLYQSKKDQGFEVLGFPANNFREQEPGSDAEIVEFCSVNYDVHFPLFSKISVVGADQHPLYTQLTGSQPEAIGDGPFRERLKGYGIESANTTDVLWNFEKFLIDRHGAVVARFAPDVTADDPRLLDAINTQLAKEA</sequence>
<keyword evidence="2 5" id="KW-0575">Peroxidase</keyword>
<evidence type="ECO:0000313" key="7">
    <source>
        <dbReference type="Proteomes" id="UP000030949"/>
    </source>
</evidence>
<feature type="active site" evidence="4">
    <location>
        <position position="37"/>
    </location>
</feature>
<dbReference type="EMBL" id="JQGJ01000001">
    <property type="protein sequence ID" value="KHK66545.1"/>
    <property type="molecule type" value="Genomic_DNA"/>
</dbReference>
<organism evidence="6 7">
    <name type="scientific">Pseudomonas frederiksbergensis</name>
    <dbReference type="NCBI Taxonomy" id="104087"/>
    <lineage>
        <taxon>Bacteria</taxon>
        <taxon>Pseudomonadati</taxon>
        <taxon>Pseudomonadota</taxon>
        <taxon>Gammaproteobacteria</taxon>
        <taxon>Pseudomonadales</taxon>
        <taxon>Pseudomonadaceae</taxon>
        <taxon>Pseudomonas</taxon>
    </lineage>
</organism>
<name>A0A0B1Z7H4_9PSED</name>
<dbReference type="PRINTS" id="PR01011">
    <property type="entry name" value="GLUTPROXDASE"/>
</dbReference>
<dbReference type="AlphaFoldDB" id="A0A0B1Z7H4"/>
<dbReference type="PROSITE" id="PS00460">
    <property type="entry name" value="GLUTATHIONE_PEROXID_1"/>
    <property type="match status" value="1"/>
</dbReference>
<dbReference type="PIRSF" id="PIRSF000303">
    <property type="entry name" value="Glutathion_perox"/>
    <property type="match status" value="1"/>
</dbReference>
<keyword evidence="3 5" id="KW-0560">Oxidoreductase</keyword>
<protein>
    <recommendedName>
        <fullName evidence="5">Glutathione peroxidase</fullName>
    </recommendedName>
</protein>
<dbReference type="PROSITE" id="PS51355">
    <property type="entry name" value="GLUTATHIONE_PEROXID_3"/>
    <property type="match status" value="1"/>
</dbReference>
<dbReference type="PANTHER" id="PTHR11592">
    <property type="entry name" value="GLUTATHIONE PEROXIDASE"/>
    <property type="match status" value="1"/>
</dbReference>
<reference evidence="7" key="1">
    <citation type="submission" date="2015-03" db="EMBL/GenBank/DDBJ databases">
        <title>Pseudomonas frederiksbergensis hydrocarbon degrader.</title>
        <authorList>
            <person name="Brown L.M."/>
            <person name="Ruiz O.N."/>
            <person name="Mueller S."/>
            <person name="Gunasekera T.S."/>
        </authorList>
    </citation>
    <scope>NUCLEOTIDE SEQUENCE [LARGE SCALE GENOMIC DNA]</scope>
    <source>
        <strain evidence="7">SI8</strain>
    </source>
</reference>
<evidence type="ECO:0000256" key="4">
    <source>
        <dbReference type="PIRSR" id="PIRSR000303-1"/>
    </source>
</evidence>
<dbReference type="Pfam" id="PF00255">
    <property type="entry name" value="GSHPx"/>
    <property type="match status" value="1"/>
</dbReference>
<proteinExistence type="inferred from homology"/>
<evidence type="ECO:0000256" key="2">
    <source>
        <dbReference type="ARBA" id="ARBA00022559"/>
    </source>
</evidence>
<dbReference type="GO" id="GO:0004601">
    <property type="term" value="F:peroxidase activity"/>
    <property type="evidence" value="ECO:0007669"/>
    <property type="project" value="UniProtKB-KW"/>
</dbReference>